<feature type="signal peptide" evidence="2">
    <location>
        <begin position="1"/>
        <end position="19"/>
    </location>
</feature>
<protein>
    <recommendedName>
        <fullName evidence="5">Lipoprotein</fullName>
    </recommendedName>
</protein>
<proteinExistence type="predicted"/>
<dbReference type="AlphaFoldDB" id="A0A0G9K7M1"/>
<keyword evidence="1" id="KW-0175">Coiled coil</keyword>
<feature type="chain" id="PRO_5002578515" description="Lipoprotein" evidence="2">
    <location>
        <begin position="20"/>
        <end position="67"/>
    </location>
</feature>
<dbReference type="GeneID" id="24303990"/>
<dbReference type="RefSeq" id="WP_004510191.1">
    <property type="nucleotide sequence ID" value="NZ_JAIQ01000055.1"/>
</dbReference>
<comment type="caution">
    <text evidence="3">The sequence shown here is derived from an EMBL/GenBank/DDBJ whole genome shotgun (WGS) entry which is preliminary data.</text>
</comment>
<reference evidence="3 4" key="1">
    <citation type="submission" date="2014-01" db="EMBL/GenBank/DDBJ databases">
        <title>Development of a Comparative Genomic Fingerprinting Assay for High Resolution Genotyping of Arcobacter butzleri.</title>
        <authorList>
            <person name="Webb A.L."/>
            <person name="Inglis G.D."/>
            <person name="Kruczkiewicz P."/>
            <person name="Selinger L.B."/>
            <person name="Taboada E.N."/>
        </authorList>
    </citation>
    <scope>NUCLEOTIDE SEQUENCE [LARGE SCALE GENOMIC DNA]</scope>
    <source>
        <strain evidence="3 4">L348</strain>
    </source>
</reference>
<accession>A0A0G9K7M1</accession>
<name>A0A0G9K7M1_9BACT</name>
<sequence>MKKIVLFILSLFLILNFSACSSKTQEEIQNTQSNDISKLLKTIIEKEKEINELNKKLEICESKKVIK</sequence>
<evidence type="ECO:0008006" key="5">
    <source>
        <dbReference type="Google" id="ProtNLM"/>
    </source>
</evidence>
<evidence type="ECO:0000256" key="1">
    <source>
        <dbReference type="SAM" id="Coils"/>
    </source>
</evidence>
<feature type="coiled-coil region" evidence="1">
    <location>
        <begin position="36"/>
        <end position="63"/>
    </location>
</feature>
<dbReference type="PATRIC" id="fig|1447256.3.peg.444"/>
<evidence type="ECO:0000313" key="4">
    <source>
        <dbReference type="Proteomes" id="UP000035514"/>
    </source>
</evidence>
<organism evidence="3 4">
    <name type="scientific">Aliarcobacter butzleri L348</name>
    <dbReference type="NCBI Taxonomy" id="1447256"/>
    <lineage>
        <taxon>Bacteria</taxon>
        <taxon>Pseudomonadati</taxon>
        <taxon>Campylobacterota</taxon>
        <taxon>Epsilonproteobacteria</taxon>
        <taxon>Campylobacterales</taxon>
        <taxon>Arcobacteraceae</taxon>
        <taxon>Aliarcobacter</taxon>
    </lineage>
</organism>
<evidence type="ECO:0000256" key="2">
    <source>
        <dbReference type="SAM" id="SignalP"/>
    </source>
</evidence>
<gene>
    <name evidence="3" type="ORF">AA20_02310</name>
</gene>
<dbReference type="Proteomes" id="UP000035514">
    <property type="component" value="Unassembled WGS sequence"/>
</dbReference>
<keyword evidence="2" id="KW-0732">Signal</keyword>
<evidence type="ECO:0000313" key="3">
    <source>
        <dbReference type="EMBL" id="KLE01765.1"/>
    </source>
</evidence>
<dbReference type="EMBL" id="JAIQ01000055">
    <property type="protein sequence ID" value="KLE01765.1"/>
    <property type="molecule type" value="Genomic_DNA"/>
</dbReference>